<evidence type="ECO:0000313" key="2">
    <source>
        <dbReference type="Proteomes" id="UP001580430"/>
    </source>
</evidence>
<organism evidence="1 2">
    <name type="scientific">Paenibacillus medicaginis</name>
    <dbReference type="NCBI Taxonomy" id="1470560"/>
    <lineage>
        <taxon>Bacteria</taxon>
        <taxon>Bacillati</taxon>
        <taxon>Bacillota</taxon>
        <taxon>Bacilli</taxon>
        <taxon>Bacillales</taxon>
        <taxon>Paenibacillaceae</taxon>
        <taxon>Paenibacillus</taxon>
    </lineage>
</organism>
<reference evidence="1 2" key="1">
    <citation type="submission" date="2024-09" db="EMBL/GenBank/DDBJ databases">
        <title>Paenibacillus zeirhizospherea sp. nov., isolated from surface of the maize (Zea mays) roots in a horticulture field, Hungary.</title>
        <authorList>
            <person name="Marton D."/>
            <person name="Farkas M."/>
            <person name="Bedics A."/>
            <person name="Toth E."/>
            <person name="Tancsics A."/>
            <person name="Boka K."/>
            <person name="Marati G."/>
            <person name="Kriszt B."/>
            <person name="Cserhati M."/>
        </authorList>
    </citation>
    <scope>NUCLEOTIDE SEQUENCE [LARGE SCALE GENOMIC DNA]</scope>
    <source>
        <strain evidence="1 2">JCM 18446</strain>
    </source>
</reference>
<evidence type="ECO:0000313" key="1">
    <source>
        <dbReference type="EMBL" id="MFB5761132.1"/>
    </source>
</evidence>
<name>A0ABV5C0T7_9BACL</name>
<sequence>MDKEPRFNLRASQLLGDIMQLSALINVHTEYAVFVRYSGHVSRIELNICRSKEEYNIRVTTDELHTIARKSVNEEHVISNLTKMKLRLKKILKESKVNISDCRYTVREEYDYHLI</sequence>
<protein>
    <submittedName>
        <fullName evidence="1">Uncharacterized protein</fullName>
    </submittedName>
</protein>
<dbReference type="EMBL" id="JBHIRY010000009">
    <property type="protein sequence ID" value="MFB5761132.1"/>
    <property type="molecule type" value="Genomic_DNA"/>
</dbReference>
<proteinExistence type="predicted"/>
<dbReference type="Proteomes" id="UP001580430">
    <property type="component" value="Unassembled WGS sequence"/>
</dbReference>
<keyword evidence="2" id="KW-1185">Reference proteome</keyword>
<comment type="caution">
    <text evidence="1">The sequence shown here is derived from an EMBL/GenBank/DDBJ whole genome shotgun (WGS) entry which is preliminary data.</text>
</comment>
<dbReference type="RefSeq" id="WP_375520275.1">
    <property type="nucleotide sequence ID" value="NZ_JBHIRY010000009.1"/>
</dbReference>
<accession>A0ABV5C0T7</accession>
<gene>
    <name evidence="1" type="ORF">ACE5LO_12090</name>
</gene>